<evidence type="ECO:0000256" key="1">
    <source>
        <dbReference type="ARBA" id="ARBA00007484"/>
    </source>
</evidence>
<dbReference type="SUPFAM" id="SSF51306">
    <property type="entry name" value="LexA/Signal peptidase"/>
    <property type="match status" value="1"/>
</dbReference>
<gene>
    <name evidence="10" type="ORF">CVO76_14320</name>
</gene>
<dbReference type="CDD" id="cd06529">
    <property type="entry name" value="S24_LexA-like"/>
    <property type="match status" value="1"/>
</dbReference>
<dbReference type="InterPro" id="IPR036286">
    <property type="entry name" value="LexA/Signal_pep-like_sf"/>
</dbReference>
<evidence type="ECO:0000256" key="5">
    <source>
        <dbReference type="ARBA" id="ARBA00023204"/>
    </source>
</evidence>
<dbReference type="InterPro" id="IPR050077">
    <property type="entry name" value="LexA_repressor"/>
</dbReference>
<keyword evidence="3 7" id="KW-0378">Hydrolase</keyword>
<dbReference type="Pfam" id="PF00717">
    <property type="entry name" value="Peptidase_S24"/>
    <property type="match status" value="1"/>
</dbReference>
<evidence type="ECO:0000259" key="9">
    <source>
        <dbReference type="Pfam" id="PF00717"/>
    </source>
</evidence>
<evidence type="ECO:0000313" key="10">
    <source>
        <dbReference type="EMBL" id="AUZ88688.1"/>
    </source>
</evidence>
<name>A0A2L0UHK1_9MICC</name>
<evidence type="ECO:0000313" key="11">
    <source>
        <dbReference type="Proteomes" id="UP000239187"/>
    </source>
</evidence>
<accession>A0A2L0UHK1</accession>
<dbReference type="GO" id="GO:0009432">
    <property type="term" value="P:SOS response"/>
    <property type="evidence" value="ECO:0007669"/>
    <property type="project" value="UniProtKB-KW"/>
</dbReference>
<dbReference type="InterPro" id="IPR006197">
    <property type="entry name" value="Peptidase_S24_LexA"/>
</dbReference>
<dbReference type="EMBL" id="CP024915">
    <property type="protein sequence ID" value="AUZ88688.1"/>
    <property type="molecule type" value="Genomic_DNA"/>
</dbReference>
<sequence length="166" mass="17464">MDEFGASGRALGRPAPAAARAELMPSGFASPAQDWFEDRIDLNRHLIKDITSTYIVRVSGHAMDGAGISDGDELIVDRALHPRDGSVVVAVLDGELIVRRLRITHSDTSTDPETSPTTKSNSTDPGDGTAAGVALVAASSAYPPIPVPDPDGLVIWGVATRCLHRV</sequence>
<evidence type="ECO:0000256" key="3">
    <source>
        <dbReference type="ARBA" id="ARBA00022801"/>
    </source>
</evidence>
<evidence type="ECO:0000256" key="8">
    <source>
        <dbReference type="SAM" id="MobiDB-lite"/>
    </source>
</evidence>
<evidence type="ECO:0000256" key="7">
    <source>
        <dbReference type="RuleBase" id="RU003991"/>
    </source>
</evidence>
<keyword evidence="2" id="KW-0227">DNA damage</keyword>
<feature type="region of interest" description="Disordered" evidence="8">
    <location>
        <begin position="107"/>
        <end position="130"/>
    </location>
</feature>
<reference evidence="10 11" key="1">
    <citation type="submission" date="2017-11" db="EMBL/GenBank/DDBJ databases">
        <title>Draft genome of Arthrobacter agilis strain UMCV2, a plant growth-promoting rhizobacterium and biocontrol capacity of phytopathogenic fungi.</title>
        <authorList>
            <person name="Martinez-Camara R."/>
            <person name="Santoyo G."/>
            <person name="Moreno-Hagelsieb G."/>
            <person name="Valencia-Cantero E."/>
        </authorList>
    </citation>
    <scope>NUCLEOTIDE SEQUENCE [LARGE SCALE GENOMIC DNA]</scope>
    <source>
        <strain evidence="10 11">UMCV2</strain>
    </source>
</reference>
<dbReference type="GO" id="GO:0003677">
    <property type="term" value="F:DNA binding"/>
    <property type="evidence" value="ECO:0007669"/>
    <property type="project" value="InterPro"/>
</dbReference>
<proteinExistence type="inferred from homology"/>
<keyword evidence="5" id="KW-0234">DNA repair</keyword>
<dbReference type="Gene3D" id="2.10.109.10">
    <property type="entry name" value="Umud Fragment, subunit A"/>
    <property type="match status" value="1"/>
</dbReference>
<comment type="similarity">
    <text evidence="1 7">Belongs to the peptidase S24 family.</text>
</comment>
<feature type="compositionally biased region" description="Low complexity" evidence="8">
    <location>
        <begin position="107"/>
        <end position="120"/>
    </location>
</feature>
<dbReference type="NCBIfam" id="NF007621">
    <property type="entry name" value="PRK10276.1"/>
    <property type="match status" value="1"/>
</dbReference>
<evidence type="ECO:0000256" key="6">
    <source>
        <dbReference type="ARBA" id="ARBA00023236"/>
    </source>
</evidence>
<protein>
    <submittedName>
        <fullName evidence="10">Peptidase S24</fullName>
    </submittedName>
</protein>
<dbReference type="PANTHER" id="PTHR33516">
    <property type="entry name" value="LEXA REPRESSOR"/>
    <property type="match status" value="1"/>
</dbReference>
<keyword evidence="6" id="KW-0742">SOS response</keyword>
<dbReference type="PRINTS" id="PR00726">
    <property type="entry name" value="LEXASERPTASE"/>
</dbReference>
<dbReference type="GO" id="GO:0006281">
    <property type="term" value="P:DNA repair"/>
    <property type="evidence" value="ECO:0007669"/>
    <property type="project" value="UniProtKB-KW"/>
</dbReference>
<organism evidence="10 11">
    <name type="scientific">Arthrobacter agilis</name>
    <dbReference type="NCBI Taxonomy" id="37921"/>
    <lineage>
        <taxon>Bacteria</taxon>
        <taxon>Bacillati</taxon>
        <taxon>Actinomycetota</taxon>
        <taxon>Actinomycetes</taxon>
        <taxon>Micrococcales</taxon>
        <taxon>Micrococcaceae</taxon>
        <taxon>Arthrobacter</taxon>
    </lineage>
</organism>
<dbReference type="GO" id="GO:0016787">
    <property type="term" value="F:hydrolase activity"/>
    <property type="evidence" value="ECO:0007669"/>
    <property type="project" value="UniProtKB-KW"/>
</dbReference>
<dbReference type="Proteomes" id="UP000239187">
    <property type="component" value="Chromosome"/>
</dbReference>
<dbReference type="GO" id="GO:0006355">
    <property type="term" value="P:regulation of DNA-templated transcription"/>
    <property type="evidence" value="ECO:0007669"/>
    <property type="project" value="InterPro"/>
</dbReference>
<dbReference type="AlphaFoldDB" id="A0A2L0UHK1"/>
<evidence type="ECO:0000256" key="2">
    <source>
        <dbReference type="ARBA" id="ARBA00022763"/>
    </source>
</evidence>
<keyword evidence="4 7" id="KW-0068">Autocatalytic cleavage</keyword>
<dbReference type="PANTHER" id="PTHR33516:SF2">
    <property type="entry name" value="LEXA REPRESSOR-RELATED"/>
    <property type="match status" value="1"/>
</dbReference>
<feature type="domain" description="Peptidase S24/S26A/S26B/S26C" evidence="9">
    <location>
        <begin position="27"/>
        <end position="103"/>
    </location>
</feature>
<dbReference type="InterPro" id="IPR039418">
    <property type="entry name" value="LexA-like"/>
</dbReference>
<dbReference type="InterPro" id="IPR015927">
    <property type="entry name" value="Peptidase_S24_S26A/B/C"/>
</dbReference>
<evidence type="ECO:0000256" key="4">
    <source>
        <dbReference type="ARBA" id="ARBA00022813"/>
    </source>
</evidence>